<dbReference type="PANTHER" id="PTHR47102:SF2">
    <property type="entry name" value="PROTEIN BNI1"/>
    <property type="match status" value="1"/>
</dbReference>
<dbReference type="GO" id="GO:1903475">
    <property type="term" value="P:mitotic actomyosin contractile ring assembly"/>
    <property type="evidence" value="ECO:0007669"/>
    <property type="project" value="TreeGrafter"/>
</dbReference>
<feature type="compositionally biased region" description="Basic and acidic residues" evidence="3">
    <location>
        <begin position="769"/>
        <end position="782"/>
    </location>
</feature>
<dbReference type="Proteomes" id="UP000789572">
    <property type="component" value="Unassembled WGS sequence"/>
</dbReference>
<name>A0A9N9F9A3_9GLOM</name>
<comment type="similarity">
    <text evidence="1">Belongs to the formin homology family. BNI1 subfamily.</text>
</comment>
<comment type="caution">
    <text evidence="6">The sequence shown here is derived from an EMBL/GenBank/DDBJ whole genome shotgun (WGS) entry which is preliminary data.</text>
</comment>
<dbReference type="SMART" id="SM01140">
    <property type="entry name" value="Drf_GBD"/>
    <property type="match status" value="1"/>
</dbReference>
<feature type="coiled-coil region" evidence="2">
    <location>
        <begin position="605"/>
        <end position="643"/>
    </location>
</feature>
<dbReference type="SUPFAM" id="SSF101447">
    <property type="entry name" value="Formin homology 2 domain (FH2 domain)"/>
    <property type="match status" value="1"/>
</dbReference>
<dbReference type="Gene3D" id="1.25.10.10">
    <property type="entry name" value="Leucine-rich Repeat Variant"/>
    <property type="match status" value="1"/>
</dbReference>
<evidence type="ECO:0000256" key="1">
    <source>
        <dbReference type="ARBA" id="ARBA00037935"/>
    </source>
</evidence>
<feature type="compositionally biased region" description="Pro residues" evidence="3">
    <location>
        <begin position="855"/>
        <end position="878"/>
    </location>
</feature>
<evidence type="ECO:0000259" key="4">
    <source>
        <dbReference type="PROSITE" id="PS51232"/>
    </source>
</evidence>
<dbReference type="Pfam" id="PF02181">
    <property type="entry name" value="FH2"/>
    <property type="match status" value="1"/>
</dbReference>
<dbReference type="InterPro" id="IPR011989">
    <property type="entry name" value="ARM-like"/>
</dbReference>
<accession>A0A9N9F9A3</accession>
<sequence length="1388" mass="156612">VKPPAVQSPGYTSHLVSSNVYPGYSQYTQPTHSNSPPPSRQNSQPYQGVPSFPQPQPYQSPPIAQQQPTYYPRGSVEYNTYNDGGSYPFPDVSSKHSPSDSIRSSGTFSGSDIHSWNSNGHQSKDMGHPKHRSFQKLDSIPTPSDAEIERMFVDLMNNRDLKNLSEAQRRQMLAMPTDKKWVLVKQDLLQKPTHIGHHQDKKAPEYYIRKIMENAATVKMLNSLSVSLRTAPLTWVRLFIDSKGTEVLANLLSTITRKPVKREGDLQMEYEIVKCFKSLLNNKYGAEETLKNPICVHSLTFSIASPQITTRKLVAEILSVLCHYDKVRGHPLVLQGFDQLAKFQAEQGRFDVWVRMWENAIDGRGRMGSLVNASDEFRKGGVGFDNTLMEYAVASMILVNAIIGVCDDVELRVDLRNQLHACGLSRIIEKMRPFNYELINIQIKKFEDESEQDYDEVLYYYNNQILQDMTYPYLQFAGTKAYDFFLSAMQHMLLIREDGETRTRYFQLIDSLISQVVLDRRGGGQDLSQTIGVTVSQVLGKLADQERLEAALEEAKDAKSVAEKALKDKHDLQMELSRGADGMVGELKAKVNSLEQLLVMSRNTVDLLQNTLADMEASYNEKLREQDMQLRELENTLKESYQKATSDDPSALDKQEIIQRLERMQQIAKTEARLEGRKVWTPAWVGDFRMPNHHDYRLSTSTTDTGYISGSPSIASVNFSNGLPSQQVDPQYSIPQPLSDARPSPGGFRLPDQGPPQFPSGLLTAIQQRRHDSVDGADDHDSVPAGSATESPSRKSSVDHNKPSSTKTDSGPTSPIVTDTLPINDVSDTGSALQSSTTESNIPQGSTQGQSSGAPAPPPPPPPPAKGGAPAPPPPPSSATPFRGSNVVVNRRNDLPISAKKKLKQLQWEKINQLSINNTIWSKRMYEDEQLLMLLGGQDGVFMTIEELFAAREIALRKKKAEKKQEISVLDSRRAYNINVILGRYKNMSFEEIHNKIIEMDELFCTENLLGQFMQYIPTADERGKLAVYKDGTEDLENLARADRFFVEALLQTMKIHRYEPRLKFMYFYRTFDERFVDLEQGVTAIWEASKALKKATRFRELLDLILLLGNYMNGSSMKGGAFGFKIASINKLVDTKASTSSSTTLLHFLTSIVEERLPEVSTFTDELKDCGPACRVSLQELSTEYRTMGIKLNDLSMELEKHFNSDVELEPNDRFPMVMNDFVDKSRVKFEKLKLAYTSMEVEFKAIVAFFGEDPNSTKPDEFFSIFKTFTASFEKARVDLKKQKELDSKRKKRESEISKKKDENKKQEAGTDDSEAEQHLVDNILESLKNGKDLGTRNRRQRAGRERVERSMSVVLKAEDILNRLKQEAPPVPKMSETIQPEITAE</sequence>
<dbReference type="SUPFAM" id="SSF48371">
    <property type="entry name" value="ARM repeat"/>
    <property type="match status" value="1"/>
</dbReference>
<feature type="compositionally biased region" description="Polar residues" evidence="3">
    <location>
        <begin position="803"/>
        <end position="817"/>
    </location>
</feature>
<dbReference type="PANTHER" id="PTHR47102">
    <property type="entry name" value="PROTEIN BNI1"/>
    <property type="match status" value="1"/>
</dbReference>
<feature type="region of interest" description="Disordered" evidence="3">
    <location>
        <begin position="1369"/>
        <end position="1388"/>
    </location>
</feature>
<evidence type="ECO:0000256" key="3">
    <source>
        <dbReference type="SAM" id="MobiDB-lite"/>
    </source>
</evidence>
<organism evidence="6 7">
    <name type="scientific">Paraglomus occultum</name>
    <dbReference type="NCBI Taxonomy" id="144539"/>
    <lineage>
        <taxon>Eukaryota</taxon>
        <taxon>Fungi</taxon>
        <taxon>Fungi incertae sedis</taxon>
        <taxon>Mucoromycota</taxon>
        <taxon>Glomeromycotina</taxon>
        <taxon>Glomeromycetes</taxon>
        <taxon>Paraglomerales</taxon>
        <taxon>Paraglomeraceae</taxon>
        <taxon>Paraglomus</taxon>
    </lineage>
</organism>
<dbReference type="GO" id="GO:0031267">
    <property type="term" value="F:small GTPase binding"/>
    <property type="evidence" value="ECO:0007669"/>
    <property type="project" value="InterPro"/>
</dbReference>
<feature type="non-terminal residue" evidence="6">
    <location>
        <position position="1388"/>
    </location>
</feature>
<dbReference type="GO" id="GO:0043332">
    <property type="term" value="C:mating projection tip"/>
    <property type="evidence" value="ECO:0007669"/>
    <property type="project" value="TreeGrafter"/>
</dbReference>
<feature type="compositionally biased region" description="Polar residues" evidence="3">
    <location>
        <begin position="99"/>
        <end position="121"/>
    </location>
</feature>
<dbReference type="GO" id="GO:0015629">
    <property type="term" value="C:actin cytoskeleton"/>
    <property type="evidence" value="ECO:0007669"/>
    <property type="project" value="UniProtKB-ARBA"/>
</dbReference>
<dbReference type="InterPro" id="IPR016024">
    <property type="entry name" value="ARM-type_fold"/>
</dbReference>
<dbReference type="Gene3D" id="1.20.58.2220">
    <property type="entry name" value="Formin, FH2 domain"/>
    <property type="match status" value="1"/>
</dbReference>
<gene>
    <name evidence="6" type="ORF">POCULU_LOCUS3396</name>
</gene>
<dbReference type="EMBL" id="CAJVPJ010000372">
    <property type="protein sequence ID" value="CAG8517470.1"/>
    <property type="molecule type" value="Genomic_DNA"/>
</dbReference>
<dbReference type="InterPro" id="IPR010473">
    <property type="entry name" value="GTPase-bd"/>
</dbReference>
<evidence type="ECO:0000256" key="2">
    <source>
        <dbReference type="SAM" id="Coils"/>
    </source>
</evidence>
<evidence type="ECO:0000313" key="6">
    <source>
        <dbReference type="EMBL" id="CAG8517470.1"/>
    </source>
</evidence>
<feature type="compositionally biased region" description="Basic and acidic residues" evidence="3">
    <location>
        <begin position="792"/>
        <end position="802"/>
    </location>
</feature>
<dbReference type="Gene3D" id="1.20.58.630">
    <property type="match status" value="1"/>
</dbReference>
<dbReference type="InterPro" id="IPR015425">
    <property type="entry name" value="FH2_Formin"/>
</dbReference>
<keyword evidence="2" id="KW-0175">Coiled coil</keyword>
<dbReference type="OrthoDB" id="1104827at2759"/>
<proteinExistence type="inferred from homology"/>
<reference evidence="6" key="1">
    <citation type="submission" date="2021-06" db="EMBL/GenBank/DDBJ databases">
        <authorList>
            <person name="Kallberg Y."/>
            <person name="Tangrot J."/>
            <person name="Rosling A."/>
        </authorList>
    </citation>
    <scope>NUCLEOTIDE SEQUENCE</scope>
    <source>
        <strain evidence="6">IA702</strain>
    </source>
</reference>
<feature type="region of interest" description="Disordered" evidence="3">
    <location>
        <begin position="1"/>
        <end position="140"/>
    </location>
</feature>
<keyword evidence="7" id="KW-1185">Reference proteome</keyword>
<feature type="region of interest" description="Disordered" evidence="3">
    <location>
        <begin position="718"/>
        <end position="884"/>
    </location>
</feature>
<feature type="compositionally biased region" description="Polar residues" evidence="3">
    <location>
        <begin position="9"/>
        <end position="32"/>
    </location>
</feature>
<evidence type="ECO:0000259" key="5">
    <source>
        <dbReference type="PROSITE" id="PS51444"/>
    </source>
</evidence>
<dbReference type="Gene3D" id="1.10.238.150">
    <property type="entry name" value="Formin, FH3 diaphanous domain"/>
    <property type="match status" value="1"/>
</dbReference>
<dbReference type="PROSITE" id="PS51444">
    <property type="entry name" value="FH2"/>
    <property type="match status" value="1"/>
</dbReference>
<evidence type="ECO:0000313" key="7">
    <source>
        <dbReference type="Proteomes" id="UP000789572"/>
    </source>
</evidence>
<dbReference type="SMART" id="SM01139">
    <property type="entry name" value="Drf_FH3"/>
    <property type="match status" value="1"/>
</dbReference>
<protein>
    <submittedName>
        <fullName evidence="6">8594_t:CDS:1</fullName>
    </submittedName>
</protein>
<dbReference type="GO" id="GO:0003779">
    <property type="term" value="F:actin binding"/>
    <property type="evidence" value="ECO:0007669"/>
    <property type="project" value="InterPro"/>
</dbReference>
<dbReference type="Pfam" id="PF06367">
    <property type="entry name" value="Drf_FH3"/>
    <property type="match status" value="1"/>
</dbReference>
<feature type="region of interest" description="Disordered" evidence="3">
    <location>
        <begin position="1286"/>
        <end position="1352"/>
    </location>
</feature>
<dbReference type="PROSITE" id="PS51232">
    <property type="entry name" value="GBD_FH3"/>
    <property type="match status" value="1"/>
</dbReference>
<dbReference type="GO" id="GO:0032153">
    <property type="term" value="C:cell division site"/>
    <property type="evidence" value="ECO:0007669"/>
    <property type="project" value="UniProtKB-ARBA"/>
</dbReference>
<feature type="compositionally biased region" description="Basic and acidic residues" evidence="3">
    <location>
        <begin position="1286"/>
        <end position="1311"/>
    </location>
</feature>
<feature type="domain" description="GBD/FH3" evidence="4">
    <location>
        <begin position="140"/>
        <end position="524"/>
    </location>
</feature>
<feature type="compositionally biased region" description="Polar residues" evidence="3">
    <location>
        <begin position="718"/>
        <end position="736"/>
    </location>
</feature>
<dbReference type="GO" id="GO:0005938">
    <property type="term" value="C:cell cortex"/>
    <property type="evidence" value="ECO:0007669"/>
    <property type="project" value="UniProtKB-ARBA"/>
</dbReference>
<feature type="coiled-coil region" evidence="2">
    <location>
        <begin position="545"/>
        <end position="575"/>
    </location>
</feature>
<feature type="compositionally biased region" description="Polar residues" evidence="3">
    <location>
        <begin position="1379"/>
        <end position="1388"/>
    </location>
</feature>
<dbReference type="SMART" id="SM00498">
    <property type="entry name" value="FH2"/>
    <property type="match status" value="1"/>
</dbReference>
<dbReference type="InterPro" id="IPR014768">
    <property type="entry name" value="GBD/FH3_dom"/>
</dbReference>
<dbReference type="Pfam" id="PF06371">
    <property type="entry name" value="Drf_GBD"/>
    <property type="match status" value="1"/>
</dbReference>
<feature type="compositionally biased region" description="Polar residues" evidence="3">
    <location>
        <begin position="826"/>
        <end position="850"/>
    </location>
</feature>
<dbReference type="InterPro" id="IPR051661">
    <property type="entry name" value="Actin_filament_regulator"/>
</dbReference>
<dbReference type="GO" id="GO:0051017">
    <property type="term" value="P:actin filament bundle assembly"/>
    <property type="evidence" value="ECO:0007669"/>
    <property type="project" value="TreeGrafter"/>
</dbReference>
<feature type="domain" description="FH2" evidence="5">
    <location>
        <begin position="893"/>
        <end position="1301"/>
    </location>
</feature>
<dbReference type="InterPro" id="IPR010472">
    <property type="entry name" value="FH3_dom"/>
</dbReference>
<dbReference type="Gene3D" id="6.10.30.50">
    <property type="match status" value="1"/>
</dbReference>
<dbReference type="GO" id="GO:0051016">
    <property type="term" value="P:barbed-end actin filament capping"/>
    <property type="evidence" value="ECO:0007669"/>
    <property type="project" value="TreeGrafter"/>
</dbReference>
<dbReference type="InterPro" id="IPR042201">
    <property type="entry name" value="FH2_Formin_sf"/>
</dbReference>